<dbReference type="InterPro" id="IPR014016">
    <property type="entry name" value="UvrD-like_ATP-bd"/>
</dbReference>
<dbReference type="GO" id="GO:0043138">
    <property type="term" value="F:3'-5' DNA helicase activity"/>
    <property type="evidence" value="ECO:0007669"/>
    <property type="project" value="TreeGrafter"/>
</dbReference>
<evidence type="ECO:0000256" key="6">
    <source>
        <dbReference type="SAM" id="Phobius"/>
    </source>
</evidence>
<dbReference type="AlphaFoldDB" id="A0A1G9SRG7"/>
<dbReference type="PANTHER" id="PTHR11070">
    <property type="entry name" value="UVRD / RECB / PCRA DNA HELICASE FAMILY MEMBER"/>
    <property type="match status" value="1"/>
</dbReference>
<accession>A0A1G9SRG7</accession>
<evidence type="ECO:0000256" key="4">
    <source>
        <dbReference type="ARBA" id="ARBA00022840"/>
    </source>
</evidence>
<dbReference type="NCBIfam" id="NF041464">
    <property type="entry name" value="HelD_BACSU"/>
    <property type="match status" value="2"/>
</dbReference>
<evidence type="ECO:0000256" key="5">
    <source>
        <dbReference type="PROSITE-ProRule" id="PRU00560"/>
    </source>
</evidence>
<dbReference type="InterPro" id="IPR027785">
    <property type="entry name" value="UvrD-like_helicase_C"/>
</dbReference>
<dbReference type="EMBL" id="FNGM01000012">
    <property type="protein sequence ID" value="SDM38046.1"/>
    <property type="molecule type" value="Genomic_DNA"/>
</dbReference>
<dbReference type="Proteomes" id="UP000182783">
    <property type="component" value="Unassembled WGS sequence"/>
</dbReference>
<proteinExistence type="predicted"/>
<gene>
    <name evidence="8" type="ORF">SAMN05216191_11238</name>
</gene>
<dbReference type="InterPro" id="IPR013986">
    <property type="entry name" value="DExx_box_DNA_helicase_dom_sf"/>
</dbReference>
<keyword evidence="2 5" id="KW-0378">Hydrolase</keyword>
<evidence type="ECO:0000313" key="9">
    <source>
        <dbReference type="Proteomes" id="UP000182783"/>
    </source>
</evidence>
<evidence type="ECO:0000313" key="8">
    <source>
        <dbReference type="EMBL" id="SDM38046.1"/>
    </source>
</evidence>
<dbReference type="PANTHER" id="PTHR11070:SF17">
    <property type="entry name" value="DNA HELICASE IV"/>
    <property type="match status" value="1"/>
</dbReference>
<dbReference type="GO" id="GO:0005829">
    <property type="term" value="C:cytosol"/>
    <property type="evidence" value="ECO:0007669"/>
    <property type="project" value="TreeGrafter"/>
</dbReference>
<keyword evidence="3 5" id="KW-0347">Helicase</keyword>
<reference evidence="8 9" key="1">
    <citation type="submission" date="2016-10" db="EMBL/GenBank/DDBJ databases">
        <authorList>
            <person name="de Groot N.N."/>
        </authorList>
    </citation>
    <scope>NUCLEOTIDE SEQUENCE [LARGE SCALE GENOMIC DNA]</scope>
    <source>
        <strain evidence="8 9">CGMCC 1.10239</strain>
    </source>
</reference>
<evidence type="ECO:0000259" key="7">
    <source>
        <dbReference type="PROSITE" id="PS51198"/>
    </source>
</evidence>
<dbReference type="GO" id="GO:0000725">
    <property type="term" value="P:recombinational repair"/>
    <property type="evidence" value="ECO:0007669"/>
    <property type="project" value="TreeGrafter"/>
</dbReference>
<keyword evidence="1 5" id="KW-0547">Nucleotide-binding</keyword>
<keyword evidence="4 5" id="KW-0067">ATP-binding</keyword>
<organism evidence="8 9">
    <name type="scientific">Paenibacillus jilunlii</name>
    <dbReference type="NCBI Taxonomy" id="682956"/>
    <lineage>
        <taxon>Bacteria</taxon>
        <taxon>Bacillati</taxon>
        <taxon>Bacillota</taxon>
        <taxon>Bacilli</taxon>
        <taxon>Bacillales</taxon>
        <taxon>Paenibacillaceae</taxon>
        <taxon>Paenibacillus</taxon>
    </lineage>
</organism>
<dbReference type="Gene3D" id="3.40.50.300">
    <property type="entry name" value="P-loop containing nucleotide triphosphate hydrolases"/>
    <property type="match status" value="3"/>
</dbReference>
<keyword evidence="6" id="KW-0472">Membrane</keyword>
<dbReference type="Gene3D" id="1.10.10.160">
    <property type="match status" value="1"/>
</dbReference>
<dbReference type="SUPFAM" id="SSF52540">
    <property type="entry name" value="P-loop containing nucleoside triphosphate hydrolases"/>
    <property type="match status" value="1"/>
</dbReference>
<feature type="transmembrane region" description="Helical" evidence="6">
    <location>
        <begin position="25"/>
        <end position="46"/>
    </location>
</feature>
<evidence type="ECO:0000256" key="1">
    <source>
        <dbReference type="ARBA" id="ARBA00022741"/>
    </source>
</evidence>
<dbReference type="InterPro" id="IPR048228">
    <property type="entry name" value="HelD_bacillota"/>
</dbReference>
<evidence type="ECO:0000256" key="3">
    <source>
        <dbReference type="ARBA" id="ARBA00022806"/>
    </source>
</evidence>
<dbReference type="Pfam" id="PF13538">
    <property type="entry name" value="UvrD_C_2"/>
    <property type="match status" value="1"/>
</dbReference>
<keyword evidence="6" id="KW-1133">Transmembrane helix</keyword>
<protein>
    <submittedName>
        <fullName evidence="8">DNA helicase-2 / ATP-dependent DNA helicase PcrA</fullName>
    </submittedName>
</protein>
<dbReference type="GO" id="GO:0003677">
    <property type="term" value="F:DNA binding"/>
    <property type="evidence" value="ECO:0007669"/>
    <property type="project" value="InterPro"/>
</dbReference>
<keyword evidence="6" id="KW-0812">Transmembrane</keyword>
<feature type="binding site" evidence="5">
    <location>
        <begin position="288"/>
        <end position="295"/>
    </location>
    <ligand>
        <name>ATP</name>
        <dbReference type="ChEBI" id="CHEBI:30616"/>
    </ligand>
</feature>
<sequence>MQTNKHYAKVEELPMFFSMKIQVSYFIYIFIVADGIAFCQQSFFYLTSFEKECIQEMMNLNEWQQEQQRLDLVKEKLTSTIVELEPKIGQLKDQAAEIRKRFWEEVTVNTSTDEDFEETFFTINQQSAVLSERERSHRRLVQQWKNMNRLLPSPYFGRVDFLEDGQGITEQVYIGVSSFVDTDGLSFLVYDWRTPIASLYYDYPPGPAAYETPGGQITGTMNLKRQYQIRDGHLQHMFDSSLTIGDELLQQVLGGGADAQMKSIVATIQKEQNAIIRNDKSKMLIVQGAAGSGKTSAALQRVAYLLYKHRERLTADQIVLFSPNPMFNSYVSTVLPELGEENMQQTTFQEYLEYWLGSTFRLEDPFDQIEYALTRHQAQGYKARMNGIQYKASEAYLQALRGYSVWLEREGMRFVSIRFRDRVLISGEQIKTKFYSYDASIRLTNRITLVQKWLLQELARLEKKEQGADWVQEELNYLDGEQYAEAFSMLHKDRGVFDFAEKYAQIDEIMRNKRRPDEGDFDFADREEELLSRMIVKEQFKPLRRNVKQFLFVDMPGLYSQLFSEEAAYREMTNAGVPELWPEICTQTKEKLGRNELLYEDATPYLYLKELVEGNRTNTQVRHIFVDEGQDYSMFQYEFLKRLFPRARMTVLGDFSQAIFTQATNLHGIGSPLVRLYGEEETSQFLLVRSYRSTREIVEFTKPLLPGGEAIVPFERSGRKPTLARLESSGQRVERIAADIAALQAEGYTSIAVITKTAAGSIEAYEALASGGVKELRLITKNTPTFEKGILVIPAYLAKGVEFDAVLIYDASLQSYHRENERKLFYTACTRAMHRLMLYTAGEWTPFVQAVDTSLYELV</sequence>
<evidence type="ECO:0000256" key="2">
    <source>
        <dbReference type="ARBA" id="ARBA00022801"/>
    </source>
</evidence>
<dbReference type="PROSITE" id="PS51198">
    <property type="entry name" value="UVRD_HELICASE_ATP_BIND"/>
    <property type="match status" value="1"/>
</dbReference>
<dbReference type="InterPro" id="IPR000212">
    <property type="entry name" value="DNA_helicase_UvrD/REP"/>
</dbReference>
<dbReference type="GO" id="GO:0005524">
    <property type="term" value="F:ATP binding"/>
    <property type="evidence" value="ECO:0007669"/>
    <property type="project" value="UniProtKB-UniRule"/>
</dbReference>
<feature type="domain" description="UvrD-like helicase ATP-binding" evidence="7">
    <location>
        <begin position="267"/>
        <end position="694"/>
    </location>
</feature>
<dbReference type="InterPro" id="IPR027417">
    <property type="entry name" value="P-loop_NTPase"/>
</dbReference>
<name>A0A1G9SRG7_9BACL</name>
<dbReference type="GO" id="GO:0016787">
    <property type="term" value="F:hydrolase activity"/>
    <property type="evidence" value="ECO:0007669"/>
    <property type="project" value="UniProtKB-UniRule"/>
</dbReference>
<dbReference type="Pfam" id="PF00580">
    <property type="entry name" value="UvrD-helicase"/>
    <property type="match status" value="1"/>
</dbReference>